<evidence type="ECO:0000313" key="2">
    <source>
        <dbReference type="Proteomes" id="UP000325243"/>
    </source>
</evidence>
<accession>A0A5S4UVD8</accession>
<dbReference type="Proteomes" id="UP000325243">
    <property type="component" value="Unassembled WGS sequence"/>
</dbReference>
<comment type="caution">
    <text evidence="1">The sequence shown here is derived from an EMBL/GenBank/DDBJ whole genome shotgun (WGS) entry which is preliminary data.</text>
</comment>
<evidence type="ECO:0000313" key="1">
    <source>
        <dbReference type="EMBL" id="TYL50994.1"/>
    </source>
</evidence>
<dbReference type="AlphaFoldDB" id="A0A5S4UVD8"/>
<protein>
    <submittedName>
        <fullName evidence="1">Uncharacterized protein</fullName>
    </submittedName>
</protein>
<organism evidence="1 2">
    <name type="scientific">Agromyces mariniharenae</name>
    <dbReference type="NCBI Taxonomy" id="2604423"/>
    <lineage>
        <taxon>Bacteria</taxon>
        <taxon>Bacillati</taxon>
        <taxon>Actinomycetota</taxon>
        <taxon>Actinomycetes</taxon>
        <taxon>Micrococcales</taxon>
        <taxon>Microbacteriaceae</taxon>
        <taxon>Agromyces</taxon>
    </lineage>
</organism>
<proteinExistence type="predicted"/>
<sequence>MTRNALTVVLVSVLTFGGLLVMVELTTPGGLIIDRPDAEIAALADEAFLTMEGREIFFDARPRLRDEDELSRACDQRASEPDDSGGSTTVGCYSGYDVISIFKPDDARLRPMMVTTAAHELLHAVYARLDPAERDEVDALVEAELVRVPADDVVHGQIAASVGDRSENRASELFAYLGSQVALDGGFAPELEAYYARYFTDRDALVDVFLAFESTLDGSGVELENDWADTGRW</sequence>
<reference evidence="1 2" key="1">
    <citation type="submission" date="2019-08" db="EMBL/GenBank/DDBJ databases">
        <authorList>
            <person name="Hu J."/>
        </authorList>
    </citation>
    <scope>NUCLEOTIDE SEQUENCE [LARGE SCALE GENOMIC DNA]</scope>
    <source>
        <strain evidence="1 2">NEAU-184</strain>
    </source>
</reference>
<gene>
    <name evidence="1" type="ORF">FYC51_17815</name>
</gene>
<dbReference type="RefSeq" id="WP_148735089.1">
    <property type="nucleotide sequence ID" value="NZ_VSSB01000002.1"/>
</dbReference>
<dbReference type="EMBL" id="VSSB01000002">
    <property type="protein sequence ID" value="TYL50994.1"/>
    <property type="molecule type" value="Genomic_DNA"/>
</dbReference>
<name>A0A5S4UVD8_9MICO</name>
<keyword evidence="2" id="KW-1185">Reference proteome</keyword>